<keyword evidence="11" id="KW-1185">Reference proteome</keyword>
<feature type="signal peptide" evidence="7">
    <location>
        <begin position="1"/>
        <end position="32"/>
    </location>
</feature>
<organism evidence="10 11">
    <name type="scientific">Pontiella desulfatans</name>
    <dbReference type="NCBI Taxonomy" id="2750659"/>
    <lineage>
        <taxon>Bacteria</taxon>
        <taxon>Pseudomonadati</taxon>
        <taxon>Kiritimatiellota</taxon>
        <taxon>Kiritimatiellia</taxon>
        <taxon>Kiritimatiellales</taxon>
        <taxon>Pontiellaceae</taxon>
        <taxon>Pontiella</taxon>
    </lineage>
</organism>
<dbReference type="GO" id="GO:0006004">
    <property type="term" value="P:fucose metabolic process"/>
    <property type="evidence" value="ECO:0007669"/>
    <property type="project" value="InterPro"/>
</dbReference>
<dbReference type="EC" id="3.2.1.51" evidence="3"/>
<dbReference type="Gene3D" id="3.20.20.80">
    <property type="entry name" value="Glycosidases"/>
    <property type="match status" value="1"/>
</dbReference>
<comment type="function">
    <text evidence="1">Alpha-L-fucosidase is responsible for hydrolyzing the alpha-1,6-linked fucose joined to the reducing-end N-acetylglucosamine of the carbohydrate moieties of glycoproteins.</text>
</comment>
<dbReference type="GO" id="GO:0005764">
    <property type="term" value="C:lysosome"/>
    <property type="evidence" value="ECO:0007669"/>
    <property type="project" value="TreeGrafter"/>
</dbReference>
<comment type="similarity">
    <text evidence="2">Belongs to the glycosyl hydrolase 29 family.</text>
</comment>
<proteinExistence type="inferred from homology"/>
<dbReference type="PRINTS" id="PR00741">
    <property type="entry name" value="GLHYDRLASE29"/>
</dbReference>
<feature type="chain" id="PRO_5025355150" description="alpha-L-fucosidase" evidence="7">
    <location>
        <begin position="33"/>
        <end position="607"/>
    </location>
</feature>
<protein>
    <recommendedName>
        <fullName evidence="3">alpha-L-fucosidase</fullName>
        <ecNumber evidence="3">3.2.1.51</ecNumber>
    </recommendedName>
</protein>
<dbReference type="InterPro" id="IPR057739">
    <property type="entry name" value="Glyco_hydro_29_N"/>
</dbReference>
<evidence type="ECO:0000259" key="9">
    <source>
        <dbReference type="Pfam" id="PF16871"/>
    </source>
</evidence>
<name>A0A6C2U5Q1_PONDE</name>
<evidence type="ECO:0000313" key="10">
    <source>
        <dbReference type="EMBL" id="VGO15137.1"/>
    </source>
</evidence>
<keyword evidence="6" id="KW-0326">Glycosidase</keyword>
<dbReference type="PANTHER" id="PTHR10030:SF37">
    <property type="entry name" value="ALPHA-L-FUCOSIDASE-RELATED"/>
    <property type="match status" value="1"/>
</dbReference>
<sequence length="607" mass="67866">MVIMKNRLIKRKIGRWIVAVFLSITSCVSSFASSSVDPYAGETKEQRDERMAWWREARFGMFIHWGVYAVPAGTYNGEQIKGIGEWIMLRGKIPVAEYKAYAKEFNPVNYDPVAWAQLAKAAGMRYVVITSKHHDGFALFPSAVSDWDIADASPYGKDLIGPLADAARAEGLKFGLYYSQAQDWTHPGGSFWPNREKEGEGHWDEGQKGDFDSYLDAIAVPQVDEILSRYQPDILWWDTPAWMDNTRAERLLPLLETVPDIIHNNRLGGDYKGDTETPEQHIPATGFKDRDWEVCMTMNDTWGYKSYDQNWKSTKDLIQKLCDIVSKGGNFLLNVGPTAKGEIPLPSIERLQAVGRWMDVNGESIYGTTASPFYRLHWGRCTKKLHGDGATLYLHVFDWPEDGRLLVPGLKNLPVNAILLHSGEALKADSATDGEKSGVVLTLPKTAPDPYSSVIKLEVEGKLEVDSLIPSQDQDGAVKLMPVDADLHNRPYGVHVKLQTAGGSTTIGNWTDAQAWVGWMFEVKQPGTFRVEAELASSQPSRLQWGLAGESMNKVFIEPTEGASHFETRTIGEVTVNEPGIYQLEFKPVNKSWKPISVRNLVLHPAH</sequence>
<evidence type="ECO:0000313" key="11">
    <source>
        <dbReference type="Proteomes" id="UP000366872"/>
    </source>
</evidence>
<dbReference type="AlphaFoldDB" id="A0A6C2U5Q1"/>
<evidence type="ECO:0000256" key="5">
    <source>
        <dbReference type="ARBA" id="ARBA00022801"/>
    </source>
</evidence>
<dbReference type="InterPro" id="IPR031712">
    <property type="entry name" value="DUF5077"/>
</dbReference>
<dbReference type="GO" id="GO:0004560">
    <property type="term" value="F:alpha-L-fucosidase activity"/>
    <property type="evidence" value="ECO:0007669"/>
    <property type="project" value="InterPro"/>
</dbReference>
<dbReference type="Gene3D" id="2.60.120.260">
    <property type="entry name" value="Galactose-binding domain-like"/>
    <property type="match status" value="1"/>
</dbReference>
<dbReference type="InterPro" id="IPR000933">
    <property type="entry name" value="Glyco_hydro_29"/>
</dbReference>
<feature type="domain" description="Glycoside hydrolase family 29 N-terminal" evidence="8">
    <location>
        <begin position="39"/>
        <end position="363"/>
    </location>
</feature>
<dbReference type="InterPro" id="IPR016286">
    <property type="entry name" value="FUC_metazoa-typ"/>
</dbReference>
<evidence type="ECO:0000256" key="6">
    <source>
        <dbReference type="ARBA" id="ARBA00023295"/>
    </source>
</evidence>
<dbReference type="SUPFAM" id="SSF51445">
    <property type="entry name" value="(Trans)glycosidases"/>
    <property type="match status" value="1"/>
</dbReference>
<dbReference type="SMART" id="SM00812">
    <property type="entry name" value="Alpha_L_fucos"/>
    <property type="match status" value="1"/>
</dbReference>
<accession>A0A6C2U5Q1</accession>
<evidence type="ECO:0000256" key="1">
    <source>
        <dbReference type="ARBA" id="ARBA00004071"/>
    </source>
</evidence>
<reference evidence="10 11" key="1">
    <citation type="submission" date="2019-04" db="EMBL/GenBank/DDBJ databases">
        <authorList>
            <person name="Van Vliet M D."/>
        </authorList>
    </citation>
    <scope>NUCLEOTIDE SEQUENCE [LARGE SCALE GENOMIC DNA]</scope>
    <source>
        <strain evidence="10 11">F1</strain>
    </source>
</reference>
<dbReference type="PANTHER" id="PTHR10030">
    <property type="entry name" value="ALPHA-L-FUCOSIDASE"/>
    <property type="match status" value="1"/>
</dbReference>
<evidence type="ECO:0000256" key="4">
    <source>
        <dbReference type="ARBA" id="ARBA00022729"/>
    </source>
</evidence>
<dbReference type="InterPro" id="IPR017853">
    <property type="entry name" value="GH"/>
</dbReference>
<evidence type="ECO:0000256" key="2">
    <source>
        <dbReference type="ARBA" id="ARBA00007951"/>
    </source>
</evidence>
<feature type="domain" description="DUF5077" evidence="9">
    <location>
        <begin position="506"/>
        <end position="594"/>
    </location>
</feature>
<dbReference type="Proteomes" id="UP000366872">
    <property type="component" value="Unassembled WGS sequence"/>
</dbReference>
<dbReference type="InterPro" id="IPR013780">
    <property type="entry name" value="Glyco_hydro_b"/>
</dbReference>
<dbReference type="GO" id="GO:0016139">
    <property type="term" value="P:glycoside catabolic process"/>
    <property type="evidence" value="ECO:0007669"/>
    <property type="project" value="TreeGrafter"/>
</dbReference>
<dbReference type="Pfam" id="PF01120">
    <property type="entry name" value="Alpha_L_fucos"/>
    <property type="match status" value="1"/>
</dbReference>
<keyword evidence="4 7" id="KW-0732">Signal</keyword>
<evidence type="ECO:0000256" key="7">
    <source>
        <dbReference type="SAM" id="SignalP"/>
    </source>
</evidence>
<gene>
    <name evidence="10" type="ORF">PDESU_03718</name>
</gene>
<evidence type="ECO:0000256" key="3">
    <source>
        <dbReference type="ARBA" id="ARBA00012662"/>
    </source>
</evidence>
<keyword evidence="5" id="KW-0378">Hydrolase</keyword>
<dbReference type="EMBL" id="CAAHFG010000002">
    <property type="protein sequence ID" value="VGO15137.1"/>
    <property type="molecule type" value="Genomic_DNA"/>
</dbReference>
<evidence type="ECO:0000259" key="8">
    <source>
        <dbReference type="Pfam" id="PF01120"/>
    </source>
</evidence>
<dbReference type="PROSITE" id="PS51257">
    <property type="entry name" value="PROKAR_LIPOPROTEIN"/>
    <property type="match status" value="1"/>
</dbReference>
<dbReference type="Gene3D" id="2.60.40.1180">
    <property type="entry name" value="Golgi alpha-mannosidase II"/>
    <property type="match status" value="1"/>
</dbReference>
<dbReference type="Pfam" id="PF16871">
    <property type="entry name" value="DUF5077"/>
    <property type="match status" value="1"/>
</dbReference>